<feature type="transmembrane region" description="Helical" evidence="1">
    <location>
        <begin position="212"/>
        <end position="232"/>
    </location>
</feature>
<feature type="transmembrane region" description="Helical" evidence="1">
    <location>
        <begin position="33"/>
        <end position="50"/>
    </location>
</feature>
<reference evidence="2" key="1">
    <citation type="journal article" date="2016" name="Appl. Microbiol. Biotechnol.">
        <title>Adhesion of the genome-sequenced Lactococcus lactis subsp. cremoris IBB477 strain is mediated by specific molecular determinants.</title>
        <authorList>
            <person name="Radziwill-Bienkowska J.M."/>
            <person name="Le D.T."/>
            <person name="Szczesny P."/>
            <person name="Duviau M.P."/>
            <person name="Aleksandrzak-Piekarczyk T."/>
            <person name="Loubiere P."/>
            <person name="Mercier-Bonin M."/>
            <person name="Bardowski J.K."/>
            <person name="Kowalczyk M."/>
        </authorList>
    </citation>
    <scope>NUCLEOTIDE SEQUENCE [LARGE SCALE GENOMIC DNA]</scope>
    <source>
        <strain evidence="2">IBB477</strain>
        <plasmid evidence="2">pIBB477c</plasmid>
    </source>
</reference>
<feature type="transmembrane region" description="Helical" evidence="1">
    <location>
        <begin position="186"/>
        <end position="206"/>
    </location>
</feature>
<protein>
    <recommendedName>
        <fullName evidence="3">Conjugal transfer protein TrbL</fullName>
    </recommendedName>
</protein>
<keyword evidence="1" id="KW-0472">Membrane</keyword>
<feature type="transmembrane region" description="Helical" evidence="1">
    <location>
        <begin position="127"/>
        <end position="149"/>
    </location>
</feature>
<feature type="transmembrane region" description="Helical" evidence="1">
    <location>
        <begin position="155"/>
        <end position="174"/>
    </location>
</feature>
<dbReference type="RefSeq" id="WP_075070789.1">
    <property type="nucleotide sequence ID" value="NZ_CM007356.1"/>
</dbReference>
<organism evidence="2">
    <name type="scientific">Lactococcus cremoris subsp. cremoris IBB477</name>
    <dbReference type="NCBI Taxonomy" id="1449093"/>
    <lineage>
        <taxon>Bacteria</taxon>
        <taxon>Bacillati</taxon>
        <taxon>Bacillota</taxon>
        <taxon>Bacilli</taxon>
        <taxon>Lactobacillales</taxon>
        <taxon>Streptococcaceae</taxon>
        <taxon>Lactococcus</taxon>
        <taxon>Lactococcus cremoris subsp. cremoris</taxon>
    </lineage>
</organism>
<sequence>MDLFKVLGGHADKLNENGWSYVTQVMQNSTTKVGIYLLIFFLIFEIAKIFETANKNNEGTVVPITMFQASVNALLAGALVAGSVFILPFINDIVVGGINLIKDTGSYNIFAPASLQGVSWQDGIGKVISWLITYLVGAGASIIIVVVVSLRTFQLYVYTILAPIAFSSFASSEYRSIGVGFAKQYCAKALQGFVILIILGLSNSFSAPDPKGAVAGGFVSLIQPIIVAVLILQSEKYAKSVVGLGG</sequence>
<name>A0A1E7G0A8_LACLC</name>
<feature type="transmembrane region" description="Helical" evidence="1">
    <location>
        <begin position="70"/>
        <end position="90"/>
    </location>
</feature>
<keyword evidence="1" id="KW-0812">Transmembrane</keyword>
<keyword evidence="2" id="KW-0614">Plasmid</keyword>
<dbReference type="AlphaFoldDB" id="A0A1E7G0A8"/>
<dbReference type="Proteomes" id="UP000176236">
    <property type="component" value="Plasmid pIBB477c"/>
</dbReference>
<keyword evidence="1" id="KW-1133">Transmembrane helix</keyword>
<dbReference type="EMBL" id="JMMZ01000041">
    <property type="protein sequence ID" value="OEU38398.1"/>
    <property type="molecule type" value="Genomic_DNA"/>
</dbReference>
<proteinExistence type="predicted"/>
<evidence type="ECO:0008006" key="3">
    <source>
        <dbReference type="Google" id="ProtNLM"/>
    </source>
</evidence>
<geneLocation type="plasmid" evidence="2">
    <name>pIBB477c</name>
</geneLocation>
<comment type="caution">
    <text evidence="2">The sequence shown here is derived from an EMBL/GenBank/DDBJ whole genome shotgun (WGS) entry which is preliminary data.</text>
</comment>
<evidence type="ECO:0000256" key="1">
    <source>
        <dbReference type="SAM" id="Phobius"/>
    </source>
</evidence>
<evidence type="ECO:0000313" key="2">
    <source>
        <dbReference type="EMBL" id="OEU38398.1"/>
    </source>
</evidence>
<gene>
    <name evidence="2" type="ORF">AJ89_14660</name>
</gene>
<accession>A0A1E7G0A8</accession>